<reference evidence="1" key="2">
    <citation type="submission" date="2017-06" db="EMBL/GenBank/DDBJ databases">
        <title>WGS assembly of Brachypodium distachyon.</title>
        <authorList>
            <consortium name="The International Brachypodium Initiative"/>
            <person name="Lucas S."/>
            <person name="Harmon-Smith M."/>
            <person name="Lail K."/>
            <person name="Tice H."/>
            <person name="Grimwood J."/>
            <person name="Bruce D."/>
            <person name="Barry K."/>
            <person name="Shu S."/>
            <person name="Lindquist E."/>
            <person name="Wang M."/>
            <person name="Pitluck S."/>
            <person name="Vogel J.P."/>
            <person name="Garvin D.F."/>
            <person name="Mockler T.C."/>
            <person name="Schmutz J."/>
            <person name="Rokhsar D."/>
            <person name="Bevan M.W."/>
        </authorList>
    </citation>
    <scope>NUCLEOTIDE SEQUENCE</scope>
    <source>
        <strain evidence="1">Bd21</strain>
    </source>
</reference>
<sequence length="184" mass="19305">CVQSSQPTNKPRPRQASVKSLNCCPCPAARAPCAPFPLPCHLLSPPALPGEGDRARPLPHVGPSPAPLRATPLPCIRLAACPPKQLCTDVSRPFAPHLLFVRTSCSGAAANPLPTTDAATNALESAPRIQAFINHDCSANTTPSSSFKSLPMRPARIASLAPTLAQCLLRFSVLLNLLGPEVVD</sequence>
<dbReference type="ExpressionAtlas" id="A0A2K2D3D9">
    <property type="expression patterns" value="baseline"/>
</dbReference>
<dbReference type="EnsemblPlants" id="PNT68785">
    <property type="protein sequence ID" value="PNT68785"/>
    <property type="gene ID" value="BRADI_3g45216v3"/>
</dbReference>
<feature type="non-terminal residue" evidence="1">
    <location>
        <position position="1"/>
    </location>
</feature>
<reference evidence="2" key="3">
    <citation type="submission" date="2018-08" db="UniProtKB">
        <authorList>
            <consortium name="EnsemblPlants"/>
        </authorList>
    </citation>
    <scope>IDENTIFICATION</scope>
    <source>
        <strain evidence="2">cv. Bd21</strain>
    </source>
</reference>
<evidence type="ECO:0000313" key="3">
    <source>
        <dbReference type="Proteomes" id="UP000008810"/>
    </source>
</evidence>
<dbReference type="EMBL" id="CM000882">
    <property type="protein sequence ID" value="PNT68785.1"/>
    <property type="molecule type" value="Genomic_DNA"/>
</dbReference>
<keyword evidence="3" id="KW-1185">Reference proteome</keyword>
<gene>
    <name evidence="1" type="ORF">BRADI_3g45216v3</name>
</gene>
<proteinExistence type="predicted"/>
<organism evidence="1">
    <name type="scientific">Brachypodium distachyon</name>
    <name type="common">Purple false brome</name>
    <name type="synonym">Trachynia distachya</name>
    <dbReference type="NCBI Taxonomy" id="15368"/>
    <lineage>
        <taxon>Eukaryota</taxon>
        <taxon>Viridiplantae</taxon>
        <taxon>Streptophyta</taxon>
        <taxon>Embryophyta</taxon>
        <taxon>Tracheophyta</taxon>
        <taxon>Spermatophyta</taxon>
        <taxon>Magnoliopsida</taxon>
        <taxon>Liliopsida</taxon>
        <taxon>Poales</taxon>
        <taxon>Poaceae</taxon>
        <taxon>BOP clade</taxon>
        <taxon>Pooideae</taxon>
        <taxon>Stipodae</taxon>
        <taxon>Brachypodieae</taxon>
        <taxon>Brachypodium</taxon>
    </lineage>
</organism>
<dbReference type="InParanoid" id="A0A2K2D3D9"/>
<dbReference type="Proteomes" id="UP000008810">
    <property type="component" value="Chromosome 3"/>
</dbReference>
<protein>
    <submittedName>
        <fullName evidence="1 2">Uncharacterized protein</fullName>
    </submittedName>
</protein>
<reference evidence="1 2" key="1">
    <citation type="journal article" date="2010" name="Nature">
        <title>Genome sequencing and analysis of the model grass Brachypodium distachyon.</title>
        <authorList>
            <consortium name="International Brachypodium Initiative"/>
        </authorList>
    </citation>
    <scope>NUCLEOTIDE SEQUENCE [LARGE SCALE GENOMIC DNA]</scope>
    <source>
        <strain evidence="1 2">Bd21</strain>
    </source>
</reference>
<dbReference type="Gramene" id="PNT68785">
    <property type="protein sequence ID" value="PNT68785"/>
    <property type="gene ID" value="BRADI_3g45216v3"/>
</dbReference>
<dbReference type="AlphaFoldDB" id="A0A2K2D3D9"/>
<evidence type="ECO:0000313" key="2">
    <source>
        <dbReference type="EnsemblPlants" id="PNT68785"/>
    </source>
</evidence>
<evidence type="ECO:0000313" key="1">
    <source>
        <dbReference type="EMBL" id="PNT68785.1"/>
    </source>
</evidence>
<name>A0A2K2D3D9_BRADI</name>
<accession>A0A2K2D3D9</accession>